<dbReference type="AlphaFoldDB" id="A0A0A9DI17"/>
<proteinExistence type="predicted"/>
<protein>
    <recommendedName>
        <fullName evidence="1">Carbohydrate kinase PfkB domain-containing protein</fullName>
    </recommendedName>
</protein>
<dbReference type="Gene3D" id="3.40.1190.20">
    <property type="match status" value="1"/>
</dbReference>
<dbReference type="SUPFAM" id="SSF53613">
    <property type="entry name" value="Ribokinase-like"/>
    <property type="match status" value="1"/>
</dbReference>
<feature type="domain" description="Carbohydrate kinase PfkB" evidence="1">
    <location>
        <begin position="66"/>
        <end position="104"/>
    </location>
</feature>
<evidence type="ECO:0000259" key="1">
    <source>
        <dbReference type="Pfam" id="PF00294"/>
    </source>
</evidence>
<dbReference type="EMBL" id="GBRH01212605">
    <property type="protein sequence ID" value="JAD85290.1"/>
    <property type="molecule type" value="Transcribed_RNA"/>
</dbReference>
<dbReference type="PANTHER" id="PTHR42774:SF12">
    <property type="entry name" value="CARBOHYDRATE KINASE PFKB DOMAIN-CONTAINING PROTEIN"/>
    <property type="match status" value="1"/>
</dbReference>
<sequence>MVLERSEAGDDSGTELADIENVVESLQQEVHKDDILPTCVSSKFMGLSASGLGTIFGRLLIGTAGTIPASELVDTTGCGDAFIGAVLNGLSAEMPPEKMLSFAC</sequence>
<name>A0A0A9DI17_ARUDO</name>
<dbReference type="InterPro" id="IPR011611">
    <property type="entry name" value="PfkB_dom"/>
</dbReference>
<reference evidence="2" key="1">
    <citation type="submission" date="2014-09" db="EMBL/GenBank/DDBJ databases">
        <authorList>
            <person name="Magalhaes I.L.F."/>
            <person name="Oliveira U."/>
            <person name="Santos F.R."/>
            <person name="Vidigal T.H.D.A."/>
            <person name="Brescovit A.D."/>
            <person name="Santos A.J."/>
        </authorList>
    </citation>
    <scope>NUCLEOTIDE SEQUENCE</scope>
    <source>
        <tissue evidence="2">Shoot tissue taken approximately 20 cm above the soil surface</tissue>
    </source>
</reference>
<reference evidence="2" key="2">
    <citation type="journal article" date="2015" name="Data Brief">
        <title>Shoot transcriptome of the giant reed, Arundo donax.</title>
        <authorList>
            <person name="Barrero R.A."/>
            <person name="Guerrero F.D."/>
            <person name="Moolhuijzen P."/>
            <person name="Goolsby J.A."/>
            <person name="Tidwell J."/>
            <person name="Bellgard S.E."/>
            <person name="Bellgard M.I."/>
        </authorList>
    </citation>
    <scope>NUCLEOTIDE SEQUENCE</scope>
    <source>
        <tissue evidence="2">Shoot tissue taken approximately 20 cm above the soil surface</tissue>
    </source>
</reference>
<dbReference type="InterPro" id="IPR052562">
    <property type="entry name" value="Ketohexokinase-related"/>
</dbReference>
<organism evidence="2">
    <name type="scientific">Arundo donax</name>
    <name type="common">Giant reed</name>
    <name type="synonym">Donax arundinaceus</name>
    <dbReference type="NCBI Taxonomy" id="35708"/>
    <lineage>
        <taxon>Eukaryota</taxon>
        <taxon>Viridiplantae</taxon>
        <taxon>Streptophyta</taxon>
        <taxon>Embryophyta</taxon>
        <taxon>Tracheophyta</taxon>
        <taxon>Spermatophyta</taxon>
        <taxon>Magnoliopsida</taxon>
        <taxon>Liliopsida</taxon>
        <taxon>Poales</taxon>
        <taxon>Poaceae</taxon>
        <taxon>PACMAD clade</taxon>
        <taxon>Arundinoideae</taxon>
        <taxon>Arundineae</taxon>
        <taxon>Arundo</taxon>
    </lineage>
</organism>
<dbReference type="PANTHER" id="PTHR42774">
    <property type="entry name" value="PHOSPHOTRANSFERASE SYSTEM TRANSPORT PROTEIN"/>
    <property type="match status" value="1"/>
</dbReference>
<dbReference type="InterPro" id="IPR029056">
    <property type="entry name" value="Ribokinase-like"/>
</dbReference>
<accession>A0A0A9DI17</accession>
<dbReference type="Pfam" id="PF00294">
    <property type="entry name" value="PfkB"/>
    <property type="match status" value="1"/>
</dbReference>
<evidence type="ECO:0000313" key="2">
    <source>
        <dbReference type="EMBL" id="JAD85290.1"/>
    </source>
</evidence>